<dbReference type="GO" id="GO:0004844">
    <property type="term" value="F:uracil DNA N-glycosylase activity"/>
    <property type="evidence" value="ECO:0007669"/>
    <property type="project" value="TreeGrafter"/>
</dbReference>
<dbReference type="PANTHER" id="PTHR12159:SF9">
    <property type="entry name" value="G_T MISMATCH-SPECIFIC THYMINE DNA GLYCOSYLASE"/>
    <property type="match status" value="1"/>
</dbReference>
<proteinExistence type="predicted"/>
<accession>A0A8H5HBD4</accession>
<dbReference type="PANTHER" id="PTHR12159">
    <property type="entry name" value="G/T AND G/U MISMATCH-SPECIFIC DNA GLYCOSYLASE"/>
    <property type="match status" value="1"/>
</dbReference>
<feature type="compositionally biased region" description="Polar residues" evidence="4">
    <location>
        <begin position="87"/>
        <end position="103"/>
    </location>
</feature>
<feature type="compositionally biased region" description="Basic and acidic residues" evidence="4">
    <location>
        <begin position="66"/>
        <end position="77"/>
    </location>
</feature>
<comment type="caution">
    <text evidence="6">The sequence shown here is derived from an EMBL/GenBank/DDBJ whole genome shotgun (WGS) entry which is preliminary data.</text>
</comment>
<keyword evidence="1" id="KW-0227">DNA damage</keyword>
<sequence length="209" mass="22833">MTMDSEHSSLDHAKGQNDNERELSTDELSTQAEDAKVLSGFQVSLASFAYKNPVARRPPSLSSQGSKKDSLKRRLESSDADEASASGSQPSLVKQEESITGTLGPSPKKRKQARGYAGPETYAHLRVLQDVLTEGLDVIFCGINPGQKSAEIGHHFGHPNNHFWPCLYESGFTSTRLPPEEDHTLPERFALGLTNLVNRPTAEVGSHNH</sequence>
<organism evidence="6 7">
    <name type="scientific">Tricholomella constricta</name>
    <dbReference type="NCBI Taxonomy" id="117010"/>
    <lineage>
        <taxon>Eukaryota</taxon>
        <taxon>Fungi</taxon>
        <taxon>Dikarya</taxon>
        <taxon>Basidiomycota</taxon>
        <taxon>Agaricomycotina</taxon>
        <taxon>Agaricomycetes</taxon>
        <taxon>Agaricomycetidae</taxon>
        <taxon>Agaricales</taxon>
        <taxon>Tricholomatineae</taxon>
        <taxon>Lyophyllaceae</taxon>
        <taxon>Tricholomella</taxon>
    </lineage>
</organism>
<feature type="domain" description="Uracil-DNA glycosylase-like" evidence="5">
    <location>
        <begin position="134"/>
        <end position="202"/>
    </location>
</feature>
<dbReference type="GO" id="GO:0008263">
    <property type="term" value="F:pyrimidine-specific mismatch base pair DNA N-glycosylase activity"/>
    <property type="evidence" value="ECO:0007669"/>
    <property type="project" value="TreeGrafter"/>
</dbReference>
<evidence type="ECO:0000256" key="4">
    <source>
        <dbReference type="SAM" id="MobiDB-lite"/>
    </source>
</evidence>
<dbReference type="SUPFAM" id="SSF52141">
    <property type="entry name" value="Uracil-DNA glycosylase-like"/>
    <property type="match status" value="1"/>
</dbReference>
<evidence type="ECO:0000313" key="7">
    <source>
        <dbReference type="Proteomes" id="UP000565441"/>
    </source>
</evidence>
<feature type="region of interest" description="Disordered" evidence="4">
    <location>
        <begin position="1"/>
        <end position="31"/>
    </location>
</feature>
<dbReference type="AlphaFoldDB" id="A0A8H5HBD4"/>
<dbReference type="InterPro" id="IPR036895">
    <property type="entry name" value="Uracil-DNA_glycosylase-like_sf"/>
</dbReference>
<dbReference type="InterPro" id="IPR005122">
    <property type="entry name" value="Uracil-DNA_glycosylase-like"/>
</dbReference>
<evidence type="ECO:0000259" key="5">
    <source>
        <dbReference type="Pfam" id="PF03167"/>
    </source>
</evidence>
<dbReference type="InterPro" id="IPR015637">
    <property type="entry name" value="MUG/TDG"/>
</dbReference>
<dbReference type="EMBL" id="JAACJP010000014">
    <property type="protein sequence ID" value="KAF5380177.1"/>
    <property type="molecule type" value="Genomic_DNA"/>
</dbReference>
<evidence type="ECO:0000256" key="2">
    <source>
        <dbReference type="ARBA" id="ARBA00022801"/>
    </source>
</evidence>
<keyword evidence="3" id="KW-0234">DNA repair</keyword>
<dbReference type="OrthoDB" id="565731at2759"/>
<dbReference type="GO" id="GO:0006285">
    <property type="term" value="P:base-excision repair, AP site formation"/>
    <property type="evidence" value="ECO:0007669"/>
    <property type="project" value="InterPro"/>
</dbReference>
<evidence type="ECO:0000256" key="3">
    <source>
        <dbReference type="ARBA" id="ARBA00023204"/>
    </source>
</evidence>
<dbReference type="Gene3D" id="3.40.470.10">
    <property type="entry name" value="Uracil-DNA glycosylase-like domain"/>
    <property type="match status" value="1"/>
</dbReference>
<feature type="region of interest" description="Disordered" evidence="4">
    <location>
        <begin position="52"/>
        <end position="117"/>
    </location>
</feature>
<dbReference type="Pfam" id="PF03167">
    <property type="entry name" value="UDG"/>
    <property type="match status" value="1"/>
</dbReference>
<gene>
    <name evidence="6" type="ORF">D9615_006216</name>
</gene>
<keyword evidence="2" id="KW-0378">Hydrolase</keyword>
<feature type="compositionally biased region" description="Basic and acidic residues" evidence="4">
    <location>
        <begin position="1"/>
        <end position="24"/>
    </location>
</feature>
<dbReference type="CDD" id="cd10028">
    <property type="entry name" value="UDG-F2_TDG_MUG"/>
    <property type="match status" value="1"/>
</dbReference>
<keyword evidence="7" id="KW-1185">Reference proteome</keyword>
<evidence type="ECO:0000256" key="1">
    <source>
        <dbReference type="ARBA" id="ARBA00022763"/>
    </source>
</evidence>
<dbReference type="Proteomes" id="UP000565441">
    <property type="component" value="Unassembled WGS sequence"/>
</dbReference>
<reference evidence="6 7" key="1">
    <citation type="journal article" date="2020" name="ISME J.">
        <title>Uncovering the hidden diversity of litter-decomposition mechanisms in mushroom-forming fungi.</title>
        <authorList>
            <person name="Floudas D."/>
            <person name="Bentzer J."/>
            <person name="Ahren D."/>
            <person name="Johansson T."/>
            <person name="Persson P."/>
            <person name="Tunlid A."/>
        </authorList>
    </citation>
    <scope>NUCLEOTIDE SEQUENCE [LARGE SCALE GENOMIC DNA]</scope>
    <source>
        <strain evidence="6 7">CBS 661.87</strain>
    </source>
</reference>
<evidence type="ECO:0000313" key="6">
    <source>
        <dbReference type="EMBL" id="KAF5380177.1"/>
    </source>
</evidence>
<name>A0A8H5HBD4_9AGAR</name>
<protein>
    <recommendedName>
        <fullName evidence="5">Uracil-DNA glycosylase-like domain-containing protein</fullName>
    </recommendedName>
</protein>